<gene>
    <name evidence="1" type="ORF">INP51_13100</name>
</gene>
<keyword evidence="2" id="KW-1185">Reference proteome</keyword>
<evidence type="ECO:0000313" key="1">
    <source>
        <dbReference type="EMBL" id="QOV18913.1"/>
    </source>
</evidence>
<dbReference type="RefSeq" id="WP_193735273.1">
    <property type="nucleotide sequence ID" value="NZ_CP063304.1"/>
</dbReference>
<evidence type="ECO:0008006" key="3">
    <source>
        <dbReference type="Google" id="ProtNLM"/>
    </source>
</evidence>
<sequence>MQKKNVIRRHQYADYLNVGTEDTADFVLMGAGFTTLDEEPGAQSESVKYVNEVSSSSSVISYETTFPFEAEQIQDEKAIDAIYKVGRNHLVGSDAEFEYVRVELWNKDGTSGNKFAARKFNVSVEVSTFEGENKMVISGNLNAVGDPVLGTFDTTAKEFTAETSGE</sequence>
<dbReference type="KEGG" id="bliq:INP51_13100"/>
<reference evidence="1 2" key="1">
    <citation type="submission" date="2020-10" db="EMBL/GenBank/DDBJ databases">
        <title>Blautia liquoris sp.nov., isolated from the mud in a fermentation cellar used for the production of Chinese strong-flavoured liquor.</title>
        <authorList>
            <person name="Lu L."/>
        </authorList>
    </citation>
    <scope>NUCLEOTIDE SEQUENCE [LARGE SCALE GENOMIC DNA]</scope>
    <source>
        <strain evidence="1 2">LZLJ-3</strain>
    </source>
</reference>
<evidence type="ECO:0000313" key="2">
    <source>
        <dbReference type="Proteomes" id="UP000593601"/>
    </source>
</evidence>
<dbReference type="AlphaFoldDB" id="A0A7M2REY8"/>
<proteinExistence type="predicted"/>
<protein>
    <recommendedName>
        <fullName evidence="3">Phage tail protein</fullName>
    </recommendedName>
</protein>
<name>A0A7M2REY8_9FIRM</name>
<accession>A0A7M2REY8</accession>
<dbReference type="Proteomes" id="UP000593601">
    <property type="component" value="Chromosome"/>
</dbReference>
<organism evidence="1 2">
    <name type="scientific">Blautia liquoris</name>
    <dbReference type="NCBI Taxonomy" id="2779518"/>
    <lineage>
        <taxon>Bacteria</taxon>
        <taxon>Bacillati</taxon>
        <taxon>Bacillota</taxon>
        <taxon>Clostridia</taxon>
        <taxon>Lachnospirales</taxon>
        <taxon>Lachnospiraceae</taxon>
        <taxon>Blautia</taxon>
    </lineage>
</organism>
<dbReference type="EMBL" id="CP063304">
    <property type="protein sequence ID" value="QOV18913.1"/>
    <property type="molecule type" value="Genomic_DNA"/>
</dbReference>